<dbReference type="SUPFAM" id="SSF56349">
    <property type="entry name" value="DNA breaking-rejoining enzymes"/>
    <property type="match status" value="1"/>
</dbReference>
<dbReference type="InterPro" id="IPR011010">
    <property type="entry name" value="DNA_brk_join_enz"/>
</dbReference>
<comment type="caution">
    <text evidence="1">The sequence shown here is derived from an EMBL/GenBank/DDBJ whole genome shotgun (WGS) entry which is preliminary data.</text>
</comment>
<dbReference type="EMBL" id="JAPWTJ010000452">
    <property type="protein sequence ID" value="KAJ8978306.1"/>
    <property type="molecule type" value="Genomic_DNA"/>
</dbReference>
<proteinExistence type="predicted"/>
<organism evidence="1 2">
    <name type="scientific">Molorchus minor</name>
    <dbReference type="NCBI Taxonomy" id="1323400"/>
    <lineage>
        <taxon>Eukaryota</taxon>
        <taxon>Metazoa</taxon>
        <taxon>Ecdysozoa</taxon>
        <taxon>Arthropoda</taxon>
        <taxon>Hexapoda</taxon>
        <taxon>Insecta</taxon>
        <taxon>Pterygota</taxon>
        <taxon>Neoptera</taxon>
        <taxon>Endopterygota</taxon>
        <taxon>Coleoptera</taxon>
        <taxon>Polyphaga</taxon>
        <taxon>Cucujiformia</taxon>
        <taxon>Chrysomeloidea</taxon>
        <taxon>Cerambycidae</taxon>
        <taxon>Lamiinae</taxon>
        <taxon>Monochamini</taxon>
        <taxon>Molorchus</taxon>
    </lineage>
</organism>
<evidence type="ECO:0008006" key="3">
    <source>
        <dbReference type="Google" id="ProtNLM"/>
    </source>
</evidence>
<reference evidence="1" key="1">
    <citation type="journal article" date="2023" name="Insect Mol. Biol.">
        <title>Genome sequencing provides insights into the evolution of gene families encoding plant cell wall-degrading enzymes in longhorned beetles.</title>
        <authorList>
            <person name="Shin N.R."/>
            <person name="Okamura Y."/>
            <person name="Kirsch R."/>
            <person name="Pauchet Y."/>
        </authorList>
    </citation>
    <scope>NUCLEOTIDE SEQUENCE</scope>
    <source>
        <strain evidence="1">MMC_N1</strain>
    </source>
</reference>
<evidence type="ECO:0000313" key="1">
    <source>
        <dbReference type="EMBL" id="KAJ8978306.1"/>
    </source>
</evidence>
<name>A0ABQ9JJB1_9CUCU</name>
<dbReference type="Proteomes" id="UP001162164">
    <property type="component" value="Unassembled WGS sequence"/>
</dbReference>
<evidence type="ECO:0000313" key="2">
    <source>
        <dbReference type="Proteomes" id="UP001162164"/>
    </source>
</evidence>
<gene>
    <name evidence="1" type="ORF">NQ317_008178</name>
</gene>
<sequence length="213" mass="23729">MDINEAARIACESSLPSILRTKYEYTYTILKNGVSKECGISVRKRNAGLYVGKIKPAKIVSQFMIDNNSRLFLRYQYGKYVNQPVGKQTFAKMPLVITQFLNLADANLYTRHCFRSSSANLLIDSEGISNLKRHGGWKSSTVAETYVAESIKNKLDVANKILYQENPVPLKKRLNANAMPSTSDIAGEFLTLQVASIPTTSQIGFPLTPPEVM</sequence>
<accession>A0ABQ9JJB1</accession>
<keyword evidence="2" id="KW-1185">Reference proteome</keyword>
<protein>
    <recommendedName>
        <fullName evidence="3">Tyr recombinase domain-containing protein</fullName>
    </recommendedName>
</protein>